<keyword evidence="1" id="KW-0732">Signal</keyword>
<dbReference type="AlphaFoldDB" id="D9SC42"/>
<dbReference type="InterPro" id="IPR050361">
    <property type="entry name" value="MPP/UQCRC_Complex"/>
</dbReference>
<feature type="chain" id="PRO_5003127995" evidence="1">
    <location>
        <begin position="22"/>
        <end position="440"/>
    </location>
</feature>
<dbReference type="eggNOG" id="COG0612">
    <property type="taxonomic scope" value="Bacteria"/>
</dbReference>
<dbReference type="InterPro" id="IPR011765">
    <property type="entry name" value="Pept_M16_N"/>
</dbReference>
<organism evidence="4 5">
    <name type="scientific">Gallionella capsiferriformans (strain ES-2)</name>
    <name type="common">Gallionella ferruginea capsiferriformans (strain ES-2)</name>
    <dbReference type="NCBI Taxonomy" id="395494"/>
    <lineage>
        <taxon>Bacteria</taxon>
        <taxon>Pseudomonadati</taxon>
        <taxon>Pseudomonadota</taxon>
        <taxon>Betaproteobacteria</taxon>
        <taxon>Nitrosomonadales</taxon>
        <taxon>Gallionellaceae</taxon>
        <taxon>Gallionella</taxon>
    </lineage>
</organism>
<gene>
    <name evidence="4" type="ordered locus">Galf_0463</name>
</gene>
<dbReference type="PANTHER" id="PTHR11851">
    <property type="entry name" value="METALLOPROTEASE"/>
    <property type="match status" value="1"/>
</dbReference>
<keyword evidence="4" id="KW-0378">Hydrolase</keyword>
<dbReference type="Gene3D" id="3.30.830.10">
    <property type="entry name" value="Metalloenzyme, LuxS/M16 peptidase-like"/>
    <property type="match status" value="2"/>
</dbReference>
<name>D9SC42_GALCS</name>
<dbReference type="GO" id="GO:0004222">
    <property type="term" value="F:metalloendopeptidase activity"/>
    <property type="evidence" value="ECO:0007669"/>
    <property type="project" value="UniProtKB-EC"/>
</dbReference>
<evidence type="ECO:0000313" key="5">
    <source>
        <dbReference type="Proteomes" id="UP000001235"/>
    </source>
</evidence>
<evidence type="ECO:0000259" key="2">
    <source>
        <dbReference type="Pfam" id="PF00675"/>
    </source>
</evidence>
<feature type="signal peptide" evidence="1">
    <location>
        <begin position="1"/>
        <end position="21"/>
    </location>
</feature>
<dbReference type="STRING" id="395494.Galf_0463"/>
<dbReference type="SUPFAM" id="SSF63411">
    <property type="entry name" value="LuxS/MPP-like metallohydrolase"/>
    <property type="match status" value="2"/>
</dbReference>
<dbReference type="PANTHER" id="PTHR11851:SF224">
    <property type="entry name" value="PROCESSING PROTEASE"/>
    <property type="match status" value="1"/>
</dbReference>
<dbReference type="KEGG" id="gca:Galf_0463"/>
<sequence precursor="true">MFIKNLICAVALCCAISMVQATPVIQYWQSASGAKVLFVENHDIPMLDVAVSLSAGSRFDTVAKGGVAGLVHGLLDLGSEGMTEDAISSGMADIGAQLAGGLDQDRASVTLRTLSQPFERERALSIMARVLQHPVFPEAILAREKARLIAALKEAETKPESIAGRAFQKAIYGAHPYALQVSGEIASVEKITVQDLQDFYRAHYAAGQAVVAIMGDVTRAEADAIAQQLTGELPAGVEPSAQPQVEMQIQASELRIPHPATQSHILIGAPGMSRSDPDYFPLYVGNYILGGGGFVSRLMNEVREKRGLAYSVYSYFMPLKQQGAFQIGLQTKKAQADDALKLVRKTLSDFVAKGPTEKELLAAKQNIVGGFPLRIDSNKKILEYLSVIGFYDLPLSYLDDFTGRVERVTARQIHEAFARHIQPERMATVIVGAPEGVDHQ</sequence>
<dbReference type="HOGENOM" id="CLU_009902_6_0_4"/>
<dbReference type="EC" id="3.4.24.64" evidence="4"/>
<proteinExistence type="predicted"/>
<dbReference type="RefSeq" id="WP_013292450.1">
    <property type="nucleotide sequence ID" value="NC_014394.1"/>
</dbReference>
<dbReference type="Pfam" id="PF00675">
    <property type="entry name" value="Peptidase_M16"/>
    <property type="match status" value="1"/>
</dbReference>
<dbReference type="Proteomes" id="UP000001235">
    <property type="component" value="Chromosome"/>
</dbReference>
<evidence type="ECO:0000256" key="1">
    <source>
        <dbReference type="SAM" id="SignalP"/>
    </source>
</evidence>
<dbReference type="InterPro" id="IPR007863">
    <property type="entry name" value="Peptidase_M16_C"/>
</dbReference>
<keyword evidence="5" id="KW-1185">Reference proteome</keyword>
<feature type="domain" description="Peptidase M16 C-terminal" evidence="3">
    <location>
        <begin position="190"/>
        <end position="366"/>
    </location>
</feature>
<evidence type="ECO:0000259" key="3">
    <source>
        <dbReference type="Pfam" id="PF05193"/>
    </source>
</evidence>
<reference evidence="4 5" key="1">
    <citation type="submission" date="2010-08" db="EMBL/GenBank/DDBJ databases">
        <title>Complete sequence of Gallionella capsiferriformans ES-2.</title>
        <authorList>
            <consortium name="US DOE Joint Genome Institute"/>
            <person name="Lucas S."/>
            <person name="Copeland A."/>
            <person name="Lapidus A."/>
            <person name="Cheng J.-F."/>
            <person name="Bruce D."/>
            <person name="Goodwin L."/>
            <person name="Pitluck S."/>
            <person name="Chertkov O."/>
            <person name="Davenport K.W."/>
            <person name="Detter J.C."/>
            <person name="Han C."/>
            <person name="Tapia R."/>
            <person name="Land M."/>
            <person name="Hauser L."/>
            <person name="Chang Y.-J."/>
            <person name="Jeffries C."/>
            <person name="Kyrpides N."/>
            <person name="Ivanova N."/>
            <person name="Mikhailova N."/>
            <person name="Shelobolina E.S."/>
            <person name="Picardal F."/>
            <person name="Roden E."/>
            <person name="Emerson D."/>
            <person name="Woyke T."/>
        </authorList>
    </citation>
    <scope>NUCLEOTIDE SEQUENCE [LARGE SCALE GENOMIC DNA]</scope>
    <source>
        <strain evidence="4 5">ES-2</strain>
    </source>
</reference>
<evidence type="ECO:0000313" key="4">
    <source>
        <dbReference type="EMBL" id="ADL54507.1"/>
    </source>
</evidence>
<protein>
    <submittedName>
        <fullName evidence="4">Processing peptidase</fullName>
        <ecNumber evidence="4">3.4.24.64</ecNumber>
    </submittedName>
</protein>
<dbReference type="Pfam" id="PF05193">
    <property type="entry name" value="Peptidase_M16_C"/>
    <property type="match status" value="1"/>
</dbReference>
<dbReference type="InterPro" id="IPR011249">
    <property type="entry name" value="Metalloenz_LuxS/M16"/>
</dbReference>
<dbReference type="EMBL" id="CP002159">
    <property type="protein sequence ID" value="ADL54507.1"/>
    <property type="molecule type" value="Genomic_DNA"/>
</dbReference>
<accession>D9SC42</accession>
<dbReference type="GO" id="GO:0046872">
    <property type="term" value="F:metal ion binding"/>
    <property type="evidence" value="ECO:0007669"/>
    <property type="project" value="InterPro"/>
</dbReference>
<feature type="domain" description="Peptidase M16 N-terminal" evidence="2">
    <location>
        <begin position="36"/>
        <end position="181"/>
    </location>
</feature>